<dbReference type="Pfam" id="PF07258">
    <property type="entry name" value="COMM_domain"/>
    <property type="match status" value="1"/>
</dbReference>
<gene>
    <name evidence="4" type="ORF">WR25_08366</name>
</gene>
<accession>A0A2A2L2C8</accession>
<name>A0A2A2L2C8_9BILA</name>
<dbReference type="Proteomes" id="UP000218231">
    <property type="component" value="Unassembled WGS sequence"/>
</dbReference>
<dbReference type="InterPro" id="IPR017920">
    <property type="entry name" value="COMM"/>
</dbReference>
<evidence type="ECO:0000259" key="3">
    <source>
        <dbReference type="PROSITE" id="PS51269"/>
    </source>
</evidence>
<dbReference type="PROSITE" id="PS51269">
    <property type="entry name" value="COMM"/>
    <property type="match status" value="1"/>
</dbReference>
<dbReference type="InterPro" id="IPR037355">
    <property type="entry name" value="COMMD3"/>
</dbReference>
<dbReference type="AlphaFoldDB" id="A0A2A2L2C8"/>
<reference evidence="4 5" key="1">
    <citation type="journal article" date="2017" name="Curr. Biol.">
        <title>Genome architecture and evolution of a unichromosomal asexual nematode.</title>
        <authorList>
            <person name="Fradin H."/>
            <person name="Zegar C."/>
            <person name="Gutwein M."/>
            <person name="Lucas J."/>
            <person name="Kovtun M."/>
            <person name="Corcoran D."/>
            <person name="Baugh L.R."/>
            <person name="Kiontke K."/>
            <person name="Gunsalus K."/>
            <person name="Fitch D.H."/>
            <person name="Piano F."/>
        </authorList>
    </citation>
    <scope>NUCLEOTIDE SEQUENCE [LARGE SCALE GENOMIC DNA]</scope>
    <source>
        <strain evidence="4">PF1309</strain>
    </source>
</reference>
<keyword evidence="5" id="KW-1185">Reference proteome</keyword>
<dbReference type="GO" id="GO:0006814">
    <property type="term" value="P:sodium ion transport"/>
    <property type="evidence" value="ECO:0007669"/>
    <property type="project" value="InterPro"/>
</dbReference>
<dbReference type="EMBL" id="LIAE01007282">
    <property type="protein sequence ID" value="PAV80324.1"/>
    <property type="molecule type" value="Genomic_DNA"/>
</dbReference>
<evidence type="ECO:0000256" key="2">
    <source>
        <dbReference type="ARBA" id="ARBA00093469"/>
    </source>
</evidence>
<dbReference type="PANTHER" id="PTHR31159:SF1">
    <property type="entry name" value="COMM DOMAIN-CONTAINING PROTEIN 3"/>
    <property type="match status" value="1"/>
</dbReference>
<comment type="similarity">
    <text evidence="2">Belongs to the COMM domain-containing protein 3 family.</text>
</comment>
<feature type="domain" description="COMM" evidence="3">
    <location>
        <begin position="105"/>
        <end position="174"/>
    </location>
</feature>
<dbReference type="STRING" id="2018661.A0A2A2L2C8"/>
<protein>
    <recommendedName>
        <fullName evidence="1">COMM domain-containing protein 3</fullName>
    </recommendedName>
</protein>
<proteinExistence type="inferred from homology"/>
<organism evidence="4 5">
    <name type="scientific">Diploscapter pachys</name>
    <dbReference type="NCBI Taxonomy" id="2018661"/>
    <lineage>
        <taxon>Eukaryota</taxon>
        <taxon>Metazoa</taxon>
        <taxon>Ecdysozoa</taxon>
        <taxon>Nematoda</taxon>
        <taxon>Chromadorea</taxon>
        <taxon>Rhabditida</taxon>
        <taxon>Rhabditina</taxon>
        <taxon>Rhabditomorpha</taxon>
        <taxon>Rhabditoidea</taxon>
        <taxon>Rhabditidae</taxon>
        <taxon>Diploscapter</taxon>
    </lineage>
</organism>
<evidence type="ECO:0000313" key="5">
    <source>
        <dbReference type="Proteomes" id="UP000218231"/>
    </source>
</evidence>
<evidence type="ECO:0000313" key="4">
    <source>
        <dbReference type="EMBL" id="PAV80324.1"/>
    </source>
</evidence>
<evidence type="ECO:0000256" key="1">
    <source>
        <dbReference type="ARBA" id="ARBA00016548"/>
    </source>
</evidence>
<dbReference type="OrthoDB" id="10262892at2759"/>
<comment type="caution">
    <text evidence="4">The sequence shown here is derived from an EMBL/GenBank/DDBJ whole genome shotgun (WGS) entry which is preliminary data.</text>
</comment>
<dbReference type="PANTHER" id="PTHR31159">
    <property type="entry name" value="COMM DOMAIN-CONTAINING PROTEIN 3"/>
    <property type="match status" value="1"/>
</dbReference>
<sequence length="175" mass="19895">MQISKFEDLYRKIDANAKPIDKQAVEPVLQHIVKNEKYEGNASVAAFIGALMIEAARENWNKSDIHKKMSSYCSQNEADAVAEVYEKYKTLLQSELRSIKWQSPELVDVRWEVGSTVESMLLGRLNAPTVKLTLDALEADSTSSNAFTVTCDVNQFQDLHWKVKEAQNMLKQLKK</sequence>